<keyword evidence="3" id="KW-0106">Calcium</keyword>
<dbReference type="PANTHER" id="PTHR12143:SF39">
    <property type="entry name" value="SECRETED PROTEIN"/>
    <property type="match status" value="1"/>
</dbReference>
<accession>A0AA49GIP5</accession>
<dbReference type="Gene3D" id="2.70.98.10">
    <property type="match status" value="1"/>
</dbReference>
<dbReference type="PROSITE" id="PS51257">
    <property type="entry name" value="PROKAR_LIPOPROTEIN"/>
    <property type="match status" value="1"/>
</dbReference>
<dbReference type="FunFam" id="1.20.1610.10:FF:000001">
    <property type="entry name" value="Putative alpha-1,2-mannosidase"/>
    <property type="match status" value="1"/>
</dbReference>
<comment type="cofactor">
    <cofactor evidence="1">
        <name>Ca(2+)</name>
        <dbReference type="ChEBI" id="CHEBI:29108"/>
    </cofactor>
</comment>
<sequence>MKILLNSFLSILFIFFISCTSGEKELVRDNTNTSDYTQFVNTFIGTGGHGHTFPGVTLPYGMVQLSPDTRLNGWDACAGYHYSDSKIIGFSHTHLSGTGIGDYGDLLFMPITQKAESDGIEEEYRSAFSHDNEVSTPGYYQVLLEDEDINVELTSTLRAGLHRYTYPENQQPALFIDLTHHLHGQRNVELRIEKVNDHTIRGLKRTSGWAKDQYVYFYAEFSASFSMKVFEGDHAFSGEGEFQGTDLRVMLTFETDDQTEIMAKVGISGVDEDGAKRNLQTEIPHWDFEQIRQQAQEEWNKQLAKIDVQTDNDSDKTIFYTALYHSAISPNIYTDIDGRYRAMDHSIRQKENHTNYTVFSLWDTFRAQHPLLTITDPERDNAMINSLIDKYETGGVLPMWELASNYTGTMIGSHAIPVIVDAYNKGIRDYDIDKAYEAVVHAALYDTTQVTDKVDRGILNHKLMPPSKQFKNTLGYIPSDKENQAVAKGLEYAYNDWCVAQFAKALGKEEDYEKFSKLALNYQNYFDSETGFMRGKLANGNWKTPFNPKYSNHQNDDYCEGNGWQWLWFVPHDVPGLASLMGGEQQMITKLDTLFSTDSNLEGEDVSADISGLIGQYAHGNEPSHHTTHMYNQVGQPWKTQQLVDQILTTLYFNDPNGLPGNEDCGQMSAWYILNAMGFYSFCPGSAQYSIGRPLFDEVTIDLSNGKQFTISTENNSRENKYIQSATLNGEPLSLPVFSHQDILNGGELSFVMGDQPNKHWGAFITTAVLSEHP</sequence>
<dbReference type="InterPro" id="IPR041371">
    <property type="entry name" value="GH92_N"/>
</dbReference>
<evidence type="ECO:0000259" key="4">
    <source>
        <dbReference type="Pfam" id="PF07971"/>
    </source>
</evidence>
<dbReference type="Gene3D" id="1.20.1050.60">
    <property type="entry name" value="alpha-1,2-mannosidase"/>
    <property type="match status" value="1"/>
</dbReference>
<organism evidence="6">
    <name type="scientific">Roseihalotalea indica</name>
    <dbReference type="NCBI Taxonomy" id="2867963"/>
    <lineage>
        <taxon>Bacteria</taxon>
        <taxon>Pseudomonadati</taxon>
        <taxon>Bacteroidota</taxon>
        <taxon>Cytophagia</taxon>
        <taxon>Cytophagales</taxon>
        <taxon>Catalimonadaceae</taxon>
        <taxon>Roseihalotalea</taxon>
    </lineage>
</organism>
<dbReference type="Gene3D" id="3.30.2080.10">
    <property type="entry name" value="GH92 mannosidase domain"/>
    <property type="match status" value="1"/>
</dbReference>
<dbReference type="Pfam" id="PF17678">
    <property type="entry name" value="Glyco_hydro_92N"/>
    <property type="match status" value="1"/>
</dbReference>
<evidence type="ECO:0000313" key="6">
    <source>
        <dbReference type="EMBL" id="WKN35452.1"/>
    </source>
</evidence>
<dbReference type="Pfam" id="PF07971">
    <property type="entry name" value="Glyco_hydro_92"/>
    <property type="match status" value="1"/>
</dbReference>
<gene>
    <name evidence="6" type="ORF">K4G66_24060</name>
</gene>
<dbReference type="InterPro" id="IPR050883">
    <property type="entry name" value="PNGase"/>
</dbReference>
<reference evidence="6" key="2">
    <citation type="journal article" date="2024" name="Antonie Van Leeuwenhoek">
        <title>Roseihalotalea indica gen. nov., sp. nov., a halophilic Bacteroidetes from mesopelagic Southwest Indian Ocean with higher carbohydrate metabolic potential.</title>
        <authorList>
            <person name="Chen B."/>
            <person name="Zhang M."/>
            <person name="Lin D."/>
            <person name="Ye J."/>
            <person name="Tang K."/>
        </authorList>
    </citation>
    <scope>NUCLEOTIDE SEQUENCE</scope>
    <source>
        <strain evidence="6">TK19036</strain>
    </source>
</reference>
<evidence type="ECO:0000259" key="5">
    <source>
        <dbReference type="Pfam" id="PF17678"/>
    </source>
</evidence>
<dbReference type="GO" id="GO:0005975">
    <property type="term" value="P:carbohydrate metabolic process"/>
    <property type="evidence" value="ECO:0007669"/>
    <property type="project" value="InterPro"/>
</dbReference>
<dbReference type="EMBL" id="CP120682">
    <property type="protein sequence ID" value="WKN35452.1"/>
    <property type="molecule type" value="Genomic_DNA"/>
</dbReference>
<dbReference type="GO" id="GO:0005829">
    <property type="term" value="C:cytosol"/>
    <property type="evidence" value="ECO:0007669"/>
    <property type="project" value="TreeGrafter"/>
</dbReference>
<comment type="subunit">
    <text evidence="2">Monomer.</text>
</comment>
<name>A0AA49GIP5_9BACT</name>
<proteinExistence type="predicted"/>
<dbReference type="SUPFAM" id="SSF48208">
    <property type="entry name" value="Six-hairpin glycosidases"/>
    <property type="match status" value="1"/>
</dbReference>
<dbReference type="Gene3D" id="1.20.1610.10">
    <property type="entry name" value="alpha-1,2-mannosidases domains"/>
    <property type="match status" value="1"/>
</dbReference>
<dbReference type="InterPro" id="IPR012939">
    <property type="entry name" value="Glyco_hydro_92"/>
</dbReference>
<dbReference type="GO" id="GO:0000224">
    <property type="term" value="F:peptide-N4-(N-acetyl-beta-glucosaminyl)asparagine amidase activity"/>
    <property type="evidence" value="ECO:0007669"/>
    <property type="project" value="TreeGrafter"/>
</dbReference>
<dbReference type="NCBIfam" id="TIGR01180">
    <property type="entry name" value="aman2_put"/>
    <property type="match status" value="1"/>
</dbReference>
<evidence type="ECO:0000256" key="1">
    <source>
        <dbReference type="ARBA" id="ARBA00001913"/>
    </source>
</evidence>
<feature type="domain" description="Glycosyl hydrolase family 92 N-terminal" evidence="5">
    <location>
        <begin position="39"/>
        <end position="268"/>
    </location>
</feature>
<dbReference type="InterPro" id="IPR008928">
    <property type="entry name" value="6-hairpin_glycosidase_sf"/>
</dbReference>
<evidence type="ECO:0000256" key="3">
    <source>
        <dbReference type="ARBA" id="ARBA00022837"/>
    </source>
</evidence>
<dbReference type="FunFam" id="3.30.2080.10:FF:000001">
    <property type="entry name" value="Alpha-1,2-mannosidase subfamily"/>
    <property type="match status" value="1"/>
</dbReference>
<reference evidence="6" key="1">
    <citation type="journal article" date="2023" name="Comput. Struct. Biotechnol. J.">
        <title>Discovery of a novel marine Bacteroidetes with a rich repertoire of carbohydrate-active enzymes.</title>
        <authorList>
            <person name="Chen B."/>
            <person name="Liu G."/>
            <person name="Chen Q."/>
            <person name="Wang H."/>
            <person name="Liu L."/>
            <person name="Tang K."/>
        </authorList>
    </citation>
    <scope>NUCLEOTIDE SEQUENCE</scope>
    <source>
        <strain evidence="6">TK19036</strain>
    </source>
</reference>
<evidence type="ECO:0000256" key="2">
    <source>
        <dbReference type="ARBA" id="ARBA00011245"/>
    </source>
</evidence>
<protein>
    <submittedName>
        <fullName evidence="6">GH92 family glycosyl hydrolase</fullName>
    </submittedName>
</protein>
<dbReference type="AlphaFoldDB" id="A0AA49GIP5"/>
<dbReference type="GO" id="GO:0006516">
    <property type="term" value="P:glycoprotein catabolic process"/>
    <property type="evidence" value="ECO:0007669"/>
    <property type="project" value="TreeGrafter"/>
</dbReference>
<dbReference type="InterPro" id="IPR005887">
    <property type="entry name" value="GH92_a_mannosidase_put"/>
</dbReference>
<dbReference type="GO" id="GO:0030246">
    <property type="term" value="F:carbohydrate binding"/>
    <property type="evidence" value="ECO:0007669"/>
    <property type="project" value="InterPro"/>
</dbReference>
<dbReference type="PANTHER" id="PTHR12143">
    <property type="entry name" value="PEPTIDE N-GLYCANASE PNGASE -RELATED"/>
    <property type="match status" value="1"/>
</dbReference>
<feature type="domain" description="Glycosyl hydrolase family 92" evidence="4">
    <location>
        <begin position="274"/>
        <end position="755"/>
    </location>
</feature>
<dbReference type="InterPro" id="IPR014718">
    <property type="entry name" value="GH-type_carb-bd"/>
</dbReference>
<dbReference type="FunFam" id="1.20.1050.60:FF:000001">
    <property type="entry name" value="Putative alpha-1,2-mannosidase"/>
    <property type="match status" value="1"/>
</dbReference>
<keyword evidence="6" id="KW-0378">Hydrolase</keyword>